<reference evidence="12 13" key="1">
    <citation type="submission" date="2018-02" db="EMBL/GenBank/DDBJ databases">
        <title>Draft genome of wild Prunus yedoensis var. nudiflora.</title>
        <authorList>
            <person name="Baek S."/>
            <person name="Kim J.-H."/>
            <person name="Choi K."/>
            <person name="Kim G.-B."/>
            <person name="Cho A."/>
            <person name="Jang H."/>
            <person name="Shin C.-H."/>
            <person name="Yu H.-J."/>
            <person name="Mun J.-H."/>
        </authorList>
    </citation>
    <scope>NUCLEOTIDE SEQUENCE [LARGE SCALE GENOMIC DNA]</scope>
    <source>
        <strain evidence="13">cv. Jeju island</strain>
        <tissue evidence="12">Leaf</tissue>
    </source>
</reference>
<dbReference type="GO" id="GO:0016020">
    <property type="term" value="C:membrane"/>
    <property type="evidence" value="ECO:0007669"/>
    <property type="project" value="UniProtKB-SubCell"/>
</dbReference>
<gene>
    <name evidence="12" type="ORF">Pyn_06680</name>
</gene>
<keyword evidence="7 11" id="KW-1133">Transmembrane helix</keyword>
<dbReference type="Gene3D" id="3.80.10.10">
    <property type="entry name" value="Ribonuclease Inhibitor"/>
    <property type="match status" value="1"/>
</dbReference>
<dbReference type="STRING" id="2094558.A0A314UN74"/>
<evidence type="ECO:0000256" key="1">
    <source>
        <dbReference type="ARBA" id="ARBA00004479"/>
    </source>
</evidence>
<evidence type="ECO:0000256" key="10">
    <source>
        <dbReference type="ARBA" id="ARBA00023180"/>
    </source>
</evidence>
<keyword evidence="4 11" id="KW-0812">Transmembrane</keyword>
<dbReference type="OrthoDB" id="1734423at2759"/>
<dbReference type="PROSITE" id="PS51450">
    <property type="entry name" value="LRR"/>
    <property type="match status" value="1"/>
</dbReference>
<evidence type="ECO:0000256" key="11">
    <source>
        <dbReference type="SAM" id="Phobius"/>
    </source>
</evidence>
<feature type="transmembrane region" description="Helical" evidence="11">
    <location>
        <begin position="139"/>
        <end position="161"/>
    </location>
</feature>
<dbReference type="SUPFAM" id="SSF52058">
    <property type="entry name" value="L domain-like"/>
    <property type="match status" value="1"/>
</dbReference>
<keyword evidence="9 12" id="KW-0675">Receptor</keyword>
<protein>
    <submittedName>
        <fullName evidence="12">Receptor-like protein 2</fullName>
    </submittedName>
</protein>
<organism evidence="12 13">
    <name type="scientific">Prunus yedoensis var. nudiflora</name>
    <dbReference type="NCBI Taxonomy" id="2094558"/>
    <lineage>
        <taxon>Eukaryota</taxon>
        <taxon>Viridiplantae</taxon>
        <taxon>Streptophyta</taxon>
        <taxon>Embryophyta</taxon>
        <taxon>Tracheophyta</taxon>
        <taxon>Spermatophyta</taxon>
        <taxon>Magnoliopsida</taxon>
        <taxon>eudicotyledons</taxon>
        <taxon>Gunneridae</taxon>
        <taxon>Pentapetalae</taxon>
        <taxon>rosids</taxon>
        <taxon>fabids</taxon>
        <taxon>Rosales</taxon>
        <taxon>Rosaceae</taxon>
        <taxon>Amygdaloideae</taxon>
        <taxon>Amygdaleae</taxon>
        <taxon>Prunus</taxon>
    </lineage>
</organism>
<keyword evidence="5" id="KW-0732">Signal</keyword>
<dbReference type="InterPro" id="IPR001611">
    <property type="entry name" value="Leu-rich_rpt"/>
</dbReference>
<evidence type="ECO:0000256" key="4">
    <source>
        <dbReference type="ARBA" id="ARBA00022692"/>
    </source>
</evidence>
<dbReference type="AlphaFoldDB" id="A0A314UN74"/>
<dbReference type="EMBL" id="PJQY01003575">
    <property type="protein sequence ID" value="PQM36179.1"/>
    <property type="molecule type" value="Genomic_DNA"/>
</dbReference>
<evidence type="ECO:0000256" key="9">
    <source>
        <dbReference type="ARBA" id="ARBA00023170"/>
    </source>
</evidence>
<keyword evidence="3" id="KW-0433">Leucine-rich repeat</keyword>
<comment type="subcellular location">
    <subcellularLocation>
        <location evidence="1">Membrane</location>
        <topology evidence="1">Single-pass type I membrane protein</topology>
    </subcellularLocation>
</comment>
<evidence type="ECO:0000256" key="6">
    <source>
        <dbReference type="ARBA" id="ARBA00022737"/>
    </source>
</evidence>
<dbReference type="InterPro" id="IPR032675">
    <property type="entry name" value="LRR_dom_sf"/>
</dbReference>
<dbReference type="FunFam" id="3.80.10.10:FF:000722">
    <property type="entry name" value="Leucine-rich repeat receptor-like protein kinase"/>
    <property type="match status" value="1"/>
</dbReference>
<dbReference type="InterPro" id="IPR046956">
    <property type="entry name" value="RLP23-like"/>
</dbReference>
<evidence type="ECO:0000256" key="5">
    <source>
        <dbReference type="ARBA" id="ARBA00022729"/>
    </source>
</evidence>
<keyword evidence="8 11" id="KW-0472">Membrane</keyword>
<keyword evidence="6" id="KW-0677">Repeat</keyword>
<dbReference type="PANTHER" id="PTHR48063:SF98">
    <property type="entry name" value="LRR RECEPTOR-LIKE SERINE_THREONINE-PROTEIN KINASE FLS2"/>
    <property type="match status" value="1"/>
</dbReference>
<evidence type="ECO:0000313" key="13">
    <source>
        <dbReference type="Proteomes" id="UP000250321"/>
    </source>
</evidence>
<comment type="caution">
    <text evidence="12">The sequence shown here is derived from an EMBL/GenBank/DDBJ whole genome shotgun (WGS) entry which is preliminary data.</text>
</comment>
<evidence type="ECO:0000256" key="7">
    <source>
        <dbReference type="ARBA" id="ARBA00022989"/>
    </source>
</evidence>
<evidence type="ECO:0000256" key="3">
    <source>
        <dbReference type="ARBA" id="ARBA00022614"/>
    </source>
</evidence>
<evidence type="ECO:0000256" key="8">
    <source>
        <dbReference type="ARBA" id="ARBA00023136"/>
    </source>
</evidence>
<accession>A0A314UN74</accession>
<evidence type="ECO:0000256" key="2">
    <source>
        <dbReference type="ARBA" id="ARBA00022553"/>
    </source>
</evidence>
<keyword evidence="2" id="KW-0597">Phosphoprotein</keyword>
<dbReference type="Proteomes" id="UP000250321">
    <property type="component" value="Unassembled WGS sequence"/>
</dbReference>
<sequence length="197" mass="22129">MIGLSNNSISGYIPVEISQLHLLCWLSLGFNNFSSVILDQISNLKNLEILDLSMNHLSGIIPSSLASLNFLEEFDASYNNLEGPIPIGTQRQSFNASAFEGNPKLCGAPLPNKCGPSKGIDANKKNNKDVDNGLHQLQWFYIFTTLGFIVRFWGVCGSLIINKTWRYTCFQFIDNLQDMVYVMVTVRINTMKKRLRG</sequence>
<dbReference type="PANTHER" id="PTHR48063">
    <property type="entry name" value="LRR RECEPTOR-LIKE KINASE"/>
    <property type="match status" value="1"/>
</dbReference>
<evidence type="ECO:0000313" key="12">
    <source>
        <dbReference type="EMBL" id="PQM36179.1"/>
    </source>
</evidence>
<dbReference type="Pfam" id="PF13855">
    <property type="entry name" value="LRR_8"/>
    <property type="match status" value="1"/>
</dbReference>
<name>A0A314UN74_PRUYE</name>
<proteinExistence type="predicted"/>
<keyword evidence="10" id="KW-0325">Glycoprotein</keyword>
<keyword evidence="13" id="KW-1185">Reference proteome</keyword>